<dbReference type="Proteomes" id="UP000683139">
    <property type="component" value="Unassembled WGS sequence"/>
</dbReference>
<dbReference type="SUPFAM" id="SSF52172">
    <property type="entry name" value="CheY-like"/>
    <property type="match status" value="1"/>
</dbReference>
<dbReference type="InterPro" id="IPR010559">
    <property type="entry name" value="Sig_transdc_His_kin_internal"/>
</dbReference>
<evidence type="ECO:0000259" key="15">
    <source>
        <dbReference type="PROSITE" id="PS50110"/>
    </source>
</evidence>
<evidence type="ECO:0000256" key="13">
    <source>
        <dbReference type="SAM" id="Phobius"/>
    </source>
</evidence>
<accession>A0A919YPW9</accession>
<evidence type="ECO:0000256" key="6">
    <source>
        <dbReference type="ARBA" id="ARBA00022679"/>
    </source>
</evidence>
<keyword evidence="13" id="KW-1133">Transmembrane helix</keyword>
<dbReference type="Gene3D" id="3.30.565.10">
    <property type="entry name" value="Histidine kinase-like ATPase, C-terminal domain"/>
    <property type="match status" value="2"/>
</dbReference>
<keyword evidence="11 13" id="KW-0472">Membrane</keyword>
<dbReference type="PANTHER" id="PTHR43047">
    <property type="entry name" value="TWO-COMPONENT HISTIDINE PROTEIN KINASE"/>
    <property type="match status" value="1"/>
</dbReference>
<evidence type="ECO:0000256" key="1">
    <source>
        <dbReference type="ARBA" id="ARBA00000085"/>
    </source>
</evidence>
<feature type="transmembrane region" description="Helical" evidence="13">
    <location>
        <begin position="370"/>
        <end position="389"/>
    </location>
</feature>
<name>A0A919YPW9_9BACL</name>
<dbReference type="CDD" id="cd16922">
    <property type="entry name" value="HATPase_EvgS-ArcB-TorS-like"/>
    <property type="match status" value="1"/>
</dbReference>
<feature type="transmembrane region" description="Helical" evidence="13">
    <location>
        <begin position="283"/>
        <end position="299"/>
    </location>
</feature>
<dbReference type="InterPro" id="IPR003661">
    <property type="entry name" value="HisK_dim/P_dom"/>
</dbReference>
<dbReference type="SMART" id="SM00387">
    <property type="entry name" value="HATPase_c"/>
    <property type="match status" value="2"/>
</dbReference>
<evidence type="ECO:0000256" key="12">
    <source>
        <dbReference type="PROSITE-ProRule" id="PRU00169"/>
    </source>
</evidence>
<keyword evidence="5 12" id="KW-0597">Phosphoprotein</keyword>
<dbReference type="Gene3D" id="2.60.120.260">
    <property type="entry name" value="Galactose-binding domain-like"/>
    <property type="match status" value="1"/>
</dbReference>
<keyword evidence="17" id="KW-1185">Reference proteome</keyword>
<dbReference type="InterPro" id="IPR004358">
    <property type="entry name" value="Sig_transdc_His_kin-like_C"/>
</dbReference>
<dbReference type="Gene3D" id="1.10.287.130">
    <property type="match status" value="1"/>
</dbReference>
<dbReference type="InterPro" id="IPR036097">
    <property type="entry name" value="HisK_dim/P_sf"/>
</dbReference>
<proteinExistence type="predicted"/>
<dbReference type="GO" id="GO:0005886">
    <property type="term" value="C:plasma membrane"/>
    <property type="evidence" value="ECO:0007669"/>
    <property type="project" value="UniProtKB-SubCell"/>
</dbReference>
<dbReference type="GO" id="GO:0000155">
    <property type="term" value="F:phosphorelay sensor kinase activity"/>
    <property type="evidence" value="ECO:0007669"/>
    <property type="project" value="InterPro"/>
</dbReference>
<evidence type="ECO:0000256" key="5">
    <source>
        <dbReference type="ARBA" id="ARBA00022553"/>
    </source>
</evidence>
<keyword evidence="6" id="KW-0808">Transferase</keyword>
<dbReference type="Pfam" id="PF06580">
    <property type="entry name" value="His_kinase"/>
    <property type="match status" value="1"/>
</dbReference>
<dbReference type="EMBL" id="BOSE01000005">
    <property type="protein sequence ID" value="GIP17245.1"/>
    <property type="molecule type" value="Genomic_DNA"/>
</dbReference>
<comment type="catalytic activity">
    <reaction evidence="1">
        <text>ATP + protein L-histidine = ADP + protein N-phospho-L-histidine.</text>
        <dbReference type="EC" id="2.7.13.3"/>
    </reaction>
</comment>
<feature type="transmembrane region" description="Helical" evidence="13">
    <location>
        <begin position="342"/>
        <end position="363"/>
    </location>
</feature>
<dbReference type="InterPro" id="IPR005467">
    <property type="entry name" value="His_kinase_dom"/>
</dbReference>
<gene>
    <name evidence="16" type="ORF">J40TS1_28870</name>
</gene>
<dbReference type="Pfam" id="PF02518">
    <property type="entry name" value="HATPase_c"/>
    <property type="match status" value="2"/>
</dbReference>
<dbReference type="GO" id="GO:0009927">
    <property type="term" value="F:histidine phosphotransfer kinase activity"/>
    <property type="evidence" value="ECO:0007669"/>
    <property type="project" value="TreeGrafter"/>
</dbReference>
<evidence type="ECO:0000313" key="17">
    <source>
        <dbReference type="Proteomes" id="UP000683139"/>
    </source>
</evidence>
<dbReference type="Pfam" id="PF00512">
    <property type="entry name" value="HisKA"/>
    <property type="match status" value="1"/>
</dbReference>
<comment type="caution">
    <text evidence="16">The sequence shown here is derived from an EMBL/GenBank/DDBJ whole genome shotgun (WGS) entry which is preliminary data.</text>
</comment>
<dbReference type="SUPFAM" id="SSF49785">
    <property type="entry name" value="Galactose-binding domain-like"/>
    <property type="match status" value="1"/>
</dbReference>
<sequence>MDITRKRKKHKYIILNIAVLLLFVGFLIVLRWGWFNIFPTPEQPEIVNGVLDLRDWDLQQSVSIPLNGEWKFYPNKLYTYYDEERYSEEASWVNVPGDWRSEFPGHKESSIGYGTYELRILTDPLKHPVSLWAKKIEAASTVEINGFTEGLVGKPADNAADYVPNRVSFTVTYTERDQQELIVLVRVSNFENPYKGGILYPIRFGSEAAIDNERWYSIGFQLITFVILVLHGLYAIILYLFNRERSLFIFSLLTLVAGVTVVADHDTVLMTWFSFNYEWAMKIRMLAYLWVTFLIFYSLKKFSTVARKSRLAMLYTCILAVYSLFIAIASPELLHASIHLRIFTLLYIWPIAMSIYLAVHIYVKNRNGEGTIFLLLSAIAVVSSIVWGIFVKFVVYYPIDIIAAIICFSTFWFKQYFNYVQENVKLNEKLREADKLKDQFLTNTSHELRTPLHGIMNIAETVLSHEVEHLSEKSRKDMKLLVTISRRMSSMLVDLLDAVQLKEHRIKLNSKPLLVQSVVPGVINMLGFLHENKPIHIVMDIAKTTPAVMADEKRLVQIIYNLLHNAIKFTEKGKITLTAEQRNDAVWLHVSDTGVGMDEETQARIFLPYEQGIHGMNDGRGIGLGLTICRQLVELHGGALTVSSELGKGSVFSFSLPLANAEDISTAQLSMYENKDLVKVESSNTEILAVERKAPTAVVTALERASRSSDKAMIHILAVDDDPVNLDVLKSILSTEPYVITIADSADKALQLLGREQWDLLIADVMMPGMSGYDLTRKVREQYSLSELPVLLLTARTQPSDIYAGFLSGANDYVTKPVDGTELKFRIRALTGLKQSINELLRMEAAYLQAQIQPHFIFNTLNSIMALSAVDIAKMNKLGEAFANYLRISFDFLNTKQLVGLSHELELVQAYLYVEQERFGERLSIKWDVQLEDKLLPPLTIQPLVENAVKHGLMSQIKGGTVHIRAVKQDNAFLVEVRDDGKGMDAETVAGLLQEPSQRNRGIGLYNTNRRLIQLYGRGLSISSTPGEGTSVSFIVPL</sequence>
<keyword evidence="8" id="KW-0418">Kinase</keyword>
<dbReference type="CDD" id="cd00082">
    <property type="entry name" value="HisKA"/>
    <property type="match status" value="1"/>
</dbReference>
<keyword evidence="10" id="KW-0902">Two-component regulatory system</keyword>
<evidence type="ECO:0000256" key="9">
    <source>
        <dbReference type="ARBA" id="ARBA00022840"/>
    </source>
</evidence>
<dbReference type="AlphaFoldDB" id="A0A919YPW9"/>
<feature type="transmembrane region" description="Helical" evidence="13">
    <location>
        <begin position="247"/>
        <end position="263"/>
    </location>
</feature>
<evidence type="ECO:0000256" key="10">
    <source>
        <dbReference type="ARBA" id="ARBA00023012"/>
    </source>
</evidence>
<dbReference type="Gene3D" id="3.40.50.2300">
    <property type="match status" value="1"/>
</dbReference>
<feature type="domain" description="Histidine kinase" evidence="14">
    <location>
        <begin position="941"/>
        <end position="1038"/>
    </location>
</feature>
<dbReference type="RefSeq" id="WP_213516377.1">
    <property type="nucleotide sequence ID" value="NZ_BOSE01000005.1"/>
</dbReference>
<reference evidence="16" key="1">
    <citation type="submission" date="2021-03" db="EMBL/GenBank/DDBJ databases">
        <title>Antimicrobial resistance genes in bacteria isolated from Japanese honey, and their potential for conferring macrolide and lincosamide resistance in the American foulbrood pathogen Paenibacillus larvae.</title>
        <authorList>
            <person name="Okamoto M."/>
            <person name="Kumagai M."/>
            <person name="Kanamori H."/>
            <person name="Takamatsu D."/>
        </authorList>
    </citation>
    <scope>NUCLEOTIDE SEQUENCE</scope>
    <source>
        <strain evidence="16">J40TS1</strain>
    </source>
</reference>
<dbReference type="FunFam" id="3.30.565.10:FF:000023">
    <property type="entry name" value="PAS domain-containing sensor histidine kinase"/>
    <property type="match status" value="1"/>
</dbReference>
<feature type="domain" description="Response regulatory" evidence="15">
    <location>
        <begin position="715"/>
        <end position="831"/>
    </location>
</feature>
<dbReference type="PROSITE" id="PS50110">
    <property type="entry name" value="RESPONSE_REGULATORY"/>
    <property type="match status" value="1"/>
</dbReference>
<protein>
    <recommendedName>
        <fullName evidence="3">histidine kinase</fullName>
        <ecNumber evidence="3">2.7.13.3</ecNumber>
    </recommendedName>
</protein>
<dbReference type="InterPro" id="IPR001789">
    <property type="entry name" value="Sig_transdc_resp-reg_receiver"/>
</dbReference>
<keyword evidence="9" id="KW-0067">ATP-binding</keyword>
<feature type="modified residue" description="4-aspartylphosphate" evidence="12">
    <location>
        <position position="764"/>
    </location>
</feature>
<dbReference type="PRINTS" id="PR00344">
    <property type="entry name" value="BCTRLSENSOR"/>
</dbReference>
<organism evidence="16 17">
    <name type="scientific">Paenibacillus montaniterrae</name>
    <dbReference type="NCBI Taxonomy" id="429341"/>
    <lineage>
        <taxon>Bacteria</taxon>
        <taxon>Bacillati</taxon>
        <taxon>Bacillota</taxon>
        <taxon>Bacilli</taxon>
        <taxon>Bacillales</taxon>
        <taxon>Paenibacillaceae</taxon>
        <taxon>Paenibacillus</taxon>
    </lineage>
</organism>
<evidence type="ECO:0000256" key="3">
    <source>
        <dbReference type="ARBA" id="ARBA00012438"/>
    </source>
</evidence>
<evidence type="ECO:0000256" key="4">
    <source>
        <dbReference type="ARBA" id="ARBA00022475"/>
    </source>
</evidence>
<keyword evidence="7" id="KW-0547">Nucleotide-binding</keyword>
<dbReference type="InterPro" id="IPR008979">
    <property type="entry name" value="Galactose-bd-like_sf"/>
</dbReference>
<evidence type="ECO:0000256" key="11">
    <source>
        <dbReference type="ARBA" id="ARBA00023136"/>
    </source>
</evidence>
<keyword evidence="4" id="KW-1003">Cell membrane</keyword>
<feature type="domain" description="Histidine kinase" evidence="14">
    <location>
        <begin position="443"/>
        <end position="660"/>
    </location>
</feature>
<dbReference type="InterPro" id="IPR011006">
    <property type="entry name" value="CheY-like_superfamily"/>
</dbReference>
<dbReference type="PROSITE" id="PS50109">
    <property type="entry name" value="HIS_KIN"/>
    <property type="match status" value="2"/>
</dbReference>
<dbReference type="InterPro" id="IPR003594">
    <property type="entry name" value="HATPase_dom"/>
</dbReference>
<evidence type="ECO:0000256" key="7">
    <source>
        <dbReference type="ARBA" id="ARBA00022741"/>
    </source>
</evidence>
<evidence type="ECO:0000313" key="16">
    <source>
        <dbReference type="EMBL" id="GIP17245.1"/>
    </source>
</evidence>
<dbReference type="SMART" id="SM00448">
    <property type="entry name" value="REC"/>
    <property type="match status" value="1"/>
</dbReference>
<dbReference type="Pfam" id="PF00072">
    <property type="entry name" value="Response_reg"/>
    <property type="match status" value="1"/>
</dbReference>
<comment type="subcellular location">
    <subcellularLocation>
        <location evidence="2">Cell membrane</location>
    </subcellularLocation>
</comment>
<evidence type="ECO:0000256" key="2">
    <source>
        <dbReference type="ARBA" id="ARBA00004236"/>
    </source>
</evidence>
<dbReference type="EC" id="2.7.13.3" evidence="3"/>
<keyword evidence="13" id="KW-0812">Transmembrane</keyword>
<dbReference type="SMART" id="SM00388">
    <property type="entry name" value="HisKA"/>
    <property type="match status" value="1"/>
</dbReference>
<dbReference type="SUPFAM" id="SSF47384">
    <property type="entry name" value="Homodimeric domain of signal transducing histidine kinase"/>
    <property type="match status" value="1"/>
</dbReference>
<dbReference type="SUPFAM" id="SSF55874">
    <property type="entry name" value="ATPase domain of HSP90 chaperone/DNA topoisomerase II/histidine kinase"/>
    <property type="match status" value="2"/>
</dbReference>
<evidence type="ECO:0000259" key="14">
    <source>
        <dbReference type="PROSITE" id="PS50109"/>
    </source>
</evidence>
<dbReference type="PANTHER" id="PTHR43047:SF72">
    <property type="entry name" value="OSMOSENSING HISTIDINE PROTEIN KINASE SLN1"/>
    <property type="match status" value="1"/>
</dbReference>
<feature type="transmembrane region" description="Helical" evidence="13">
    <location>
        <begin position="311"/>
        <end position="330"/>
    </location>
</feature>
<feature type="transmembrane region" description="Helical" evidence="13">
    <location>
        <begin position="12"/>
        <end position="34"/>
    </location>
</feature>
<dbReference type="GO" id="GO:0005524">
    <property type="term" value="F:ATP binding"/>
    <property type="evidence" value="ECO:0007669"/>
    <property type="project" value="UniProtKB-KW"/>
</dbReference>
<dbReference type="CDD" id="cd17574">
    <property type="entry name" value="REC_OmpR"/>
    <property type="match status" value="1"/>
</dbReference>
<feature type="transmembrane region" description="Helical" evidence="13">
    <location>
        <begin position="215"/>
        <end position="240"/>
    </location>
</feature>
<evidence type="ECO:0000256" key="8">
    <source>
        <dbReference type="ARBA" id="ARBA00022777"/>
    </source>
</evidence>
<dbReference type="InterPro" id="IPR036890">
    <property type="entry name" value="HATPase_C_sf"/>
</dbReference>